<feature type="domain" description="Lactate/malate dehydrogenase C-terminal" evidence="10">
    <location>
        <begin position="156"/>
        <end position="330"/>
    </location>
</feature>
<dbReference type="SUPFAM" id="SSF51735">
    <property type="entry name" value="NAD(P)-binding Rossmann-fold domains"/>
    <property type="match status" value="1"/>
</dbReference>
<dbReference type="GO" id="GO:0030060">
    <property type="term" value="F:L-malate dehydrogenase (NAD+) activity"/>
    <property type="evidence" value="ECO:0007669"/>
    <property type="project" value="UniProtKB-EC"/>
</dbReference>
<dbReference type="AlphaFoldDB" id="A0A2G8LR33"/>
<feature type="binding site" evidence="5">
    <location>
        <position position="162"/>
    </location>
    <ligand>
        <name>substrate</name>
    </ligand>
</feature>
<dbReference type="PANTHER" id="PTHR23382">
    <property type="entry name" value="MALATE DEHYDROGENASE"/>
    <property type="match status" value="1"/>
</dbReference>
<dbReference type="NCBIfam" id="TIGR01759">
    <property type="entry name" value="MalateDH-SF1"/>
    <property type="match status" value="1"/>
</dbReference>
<dbReference type="InterPro" id="IPR001557">
    <property type="entry name" value="L-lactate/malate_DH"/>
</dbReference>
<evidence type="ECO:0000313" key="12">
    <source>
        <dbReference type="Proteomes" id="UP000230750"/>
    </source>
</evidence>
<dbReference type="GO" id="GO:0006108">
    <property type="term" value="P:malate metabolic process"/>
    <property type="evidence" value="ECO:0007669"/>
    <property type="project" value="InterPro"/>
</dbReference>
<name>A0A2G8LR33_STIJA</name>
<comment type="catalytic activity">
    <reaction evidence="8">
        <text>(S)-malate + NAD(+) = oxaloacetate + NADH + H(+)</text>
        <dbReference type="Rhea" id="RHEA:21432"/>
        <dbReference type="ChEBI" id="CHEBI:15378"/>
        <dbReference type="ChEBI" id="CHEBI:15589"/>
        <dbReference type="ChEBI" id="CHEBI:16452"/>
        <dbReference type="ChEBI" id="CHEBI:57540"/>
        <dbReference type="ChEBI" id="CHEBI:57945"/>
        <dbReference type="EC" id="1.1.1.37"/>
    </reaction>
</comment>
<dbReference type="GO" id="GO:0006099">
    <property type="term" value="P:tricarboxylic acid cycle"/>
    <property type="evidence" value="ECO:0007669"/>
    <property type="project" value="UniProtKB-KW"/>
</dbReference>
<organism evidence="11 12">
    <name type="scientific">Stichopus japonicus</name>
    <name type="common">Sea cucumber</name>
    <dbReference type="NCBI Taxonomy" id="307972"/>
    <lineage>
        <taxon>Eukaryota</taxon>
        <taxon>Metazoa</taxon>
        <taxon>Echinodermata</taxon>
        <taxon>Eleutherozoa</taxon>
        <taxon>Echinozoa</taxon>
        <taxon>Holothuroidea</taxon>
        <taxon>Aspidochirotacea</taxon>
        <taxon>Aspidochirotida</taxon>
        <taxon>Stichopodidae</taxon>
        <taxon>Apostichopus</taxon>
    </lineage>
</organism>
<feature type="binding site" evidence="5">
    <location>
        <position position="92"/>
    </location>
    <ligand>
        <name>substrate</name>
    </ligand>
</feature>
<dbReference type="InterPro" id="IPR022383">
    <property type="entry name" value="Lactate/malate_DH_C"/>
</dbReference>
<evidence type="ECO:0000259" key="10">
    <source>
        <dbReference type="Pfam" id="PF02866"/>
    </source>
</evidence>
<dbReference type="Proteomes" id="UP000230750">
    <property type="component" value="Unassembled WGS sequence"/>
</dbReference>
<keyword evidence="3 6" id="KW-0520">NAD</keyword>
<evidence type="ECO:0000256" key="3">
    <source>
        <dbReference type="ARBA" id="ARBA00023027"/>
    </source>
</evidence>
<evidence type="ECO:0000256" key="4">
    <source>
        <dbReference type="PIRSR" id="PIRSR000102-1"/>
    </source>
</evidence>
<evidence type="ECO:0000259" key="9">
    <source>
        <dbReference type="Pfam" id="PF00056"/>
    </source>
</evidence>
<dbReference type="STRING" id="307972.A0A2G8LR33"/>
<feature type="binding site" evidence="6">
    <location>
        <begin position="129"/>
        <end position="131"/>
    </location>
    <ligand>
        <name>NAD(+)</name>
        <dbReference type="ChEBI" id="CHEBI:57540"/>
    </ligand>
</feature>
<feature type="binding site" evidence="5">
    <location>
        <position position="98"/>
    </location>
    <ligand>
        <name>substrate</name>
    </ligand>
</feature>
<dbReference type="FunFam" id="3.40.50.720:FF:000010">
    <property type="entry name" value="Malate dehydrogenase"/>
    <property type="match status" value="1"/>
</dbReference>
<dbReference type="Pfam" id="PF00056">
    <property type="entry name" value="Ldh_1_N"/>
    <property type="match status" value="1"/>
</dbReference>
<dbReference type="FunFam" id="3.90.110.10:FF:000002">
    <property type="entry name" value="Malate dehydrogenase"/>
    <property type="match status" value="1"/>
</dbReference>
<keyword evidence="12" id="KW-1185">Reference proteome</keyword>
<evidence type="ECO:0000256" key="5">
    <source>
        <dbReference type="PIRSR" id="PIRSR000102-2"/>
    </source>
</evidence>
<dbReference type="EMBL" id="MRZV01000007">
    <property type="protein sequence ID" value="PIK62695.1"/>
    <property type="molecule type" value="Genomic_DNA"/>
</dbReference>
<dbReference type="CDD" id="cd01336">
    <property type="entry name" value="MDH_cytoplasmic_cytosolic"/>
    <property type="match status" value="1"/>
</dbReference>
<accession>A0A2G8LR33</accession>
<dbReference type="HAMAP" id="MF_01517">
    <property type="entry name" value="Malate_dehydrog_2"/>
    <property type="match status" value="1"/>
</dbReference>
<dbReference type="InterPro" id="IPR011274">
    <property type="entry name" value="Malate_DH_NAD-dep_euk"/>
</dbReference>
<dbReference type="Gene3D" id="3.40.50.720">
    <property type="entry name" value="NAD(P)-binding Rossmann-like Domain"/>
    <property type="match status" value="1"/>
</dbReference>
<evidence type="ECO:0000256" key="6">
    <source>
        <dbReference type="PIRSR" id="PIRSR000102-3"/>
    </source>
</evidence>
<evidence type="ECO:0000256" key="1">
    <source>
        <dbReference type="ARBA" id="ARBA00009613"/>
    </source>
</evidence>
<keyword evidence="8" id="KW-0816">Tricarboxylic acid cycle</keyword>
<dbReference type="InterPro" id="IPR001252">
    <property type="entry name" value="Malate_DH_AS"/>
</dbReference>
<dbReference type="InterPro" id="IPR010945">
    <property type="entry name" value="Malate_DH_type2"/>
</dbReference>
<dbReference type="NCBIfam" id="TIGR01758">
    <property type="entry name" value="MDH_euk_cyt"/>
    <property type="match status" value="1"/>
</dbReference>
<evidence type="ECO:0000256" key="8">
    <source>
        <dbReference type="RuleBase" id="RU003405"/>
    </source>
</evidence>
<dbReference type="OrthoDB" id="4069699at2759"/>
<gene>
    <name evidence="11" type="ORF">BSL78_00389</name>
</gene>
<dbReference type="SMR" id="A0A2G8LR33"/>
<dbReference type="PIRSF" id="PIRSF000102">
    <property type="entry name" value="Lac_mal_DH"/>
    <property type="match status" value="1"/>
</dbReference>
<protein>
    <recommendedName>
        <fullName evidence="8">Malate dehydrogenase</fullName>
        <ecNumber evidence="8">1.1.1.37</ecNumber>
    </recommendedName>
</protein>
<dbReference type="PROSITE" id="PS00068">
    <property type="entry name" value="MDH"/>
    <property type="match status" value="1"/>
</dbReference>
<evidence type="ECO:0000313" key="11">
    <source>
        <dbReference type="EMBL" id="PIK62695.1"/>
    </source>
</evidence>
<feature type="domain" description="Lactate/malate dehydrogenase N-terminal" evidence="9">
    <location>
        <begin position="6"/>
        <end position="152"/>
    </location>
</feature>
<proteinExistence type="inferred from homology"/>
<dbReference type="InterPro" id="IPR001236">
    <property type="entry name" value="Lactate/malate_DH_N"/>
</dbReference>
<comment type="similarity">
    <text evidence="1">Belongs to the LDH/MDH superfamily. MDH type 2 family.</text>
</comment>
<dbReference type="SUPFAM" id="SSF56327">
    <property type="entry name" value="LDH C-terminal domain-like"/>
    <property type="match status" value="1"/>
</dbReference>
<feature type="binding site" evidence="6">
    <location>
        <position position="42"/>
    </location>
    <ligand>
        <name>NAD(+)</name>
        <dbReference type="ChEBI" id="CHEBI:57540"/>
    </ligand>
</feature>
<sequence length="333" mass="36186">MADVIRVVVSGAAGQIAYALLYSIAKGDVFGSDQRLDLVLLDIPQMLPILDGVIMELQDCSLPLVNSLTPTADADEAFKGADAAMLVGAMPRKPGMERKDLLKANCRIFQAQGKAMDQFAKKTIKVLVVGNPANTNCLIAQRSAPSIPKENFTCLTRLDQNRAQAQIADRLGLPTNKVCDVTIWGNHSTTQYPDALHAKAEIDGVSTPVFAAVKDDAWLTGPFIETVQKRGAAVLAARKLSSAMSAAKAICDHMRDWWFGTQGDKWVSMGVSSDGNTYGIPEGLIYSFPVCIQNKQWTIVQGLEINDFSRKKMDTSAKELAEEKDMAMDFLNA</sequence>
<evidence type="ECO:0000256" key="7">
    <source>
        <dbReference type="RuleBase" id="RU003369"/>
    </source>
</evidence>
<dbReference type="Gene3D" id="3.90.110.10">
    <property type="entry name" value="Lactate dehydrogenase/glycoside hydrolase, family 4, C-terminal"/>
    <property type="match status" value="1"/>
</dbReference>
<dbReference type="InterPro" id="IPR015955">
    <property type="entry name" value="Lactate_DH/Glyco_Ohase_4_C"/>
</dbReference>
<dbReference type="InterPro" id="IPR036291">
    <property type="entry name" value="NAD(P)-bd_dom_sf"/>
</dbReference>
<reference evidence="11 12" key="1">
    <citation type="journal article" date="2017" name="PLoS Biol.">
        <title>The sea cucumber genome provides insights into morphological evolution and visceral regeneration.</title>
        <authorList>
            <person name="Zhang X."/>
            <person name="Sun L."/>
            <person name="Yuan J."/>
            <person name="Sun Y."/>
            <person name="Gao Y."/>
            <person name="Zhang L."/>
            <person name="Li S."/>
            <person name="Dai H."/>
            <person name="Hamel J.F."/>
            <person name="Liu C."/>
            <person name="Yu Y."/>
            <person name="Liu S."/>
            <person name="Lin W."/>
            <person name="Guo K."/>
            <person name="Jin S."/>
            <person name="Xu P."/>
            <person name="Storey K.B."/>
            <person name="Huan P."/>
            <person name="Zhang T."/>
            <person name="Zhou Y."/>
            <person name="Zhang J."/>
            <person name="Lin C."/>
            <person name="Li X."/>
            <person name="Xing L."/>
            <person name="Huo D."/>
            <person name="Sun M."/>
            <person name="Wang L."/>
            <person name="Mercier A."/>
            <person name="Li F."/>
            <person name="Yang H."/>
            <person name="Xiang J."/>
        </authorList>
    </citation>
    <scope>NUCLEOTIDE SEQUENCE [LARGE SCALE GENOMIC DNA]</scope>
    <source>
        <strain evidence="11">Shaxun</strain>
        <tissue evidence="11">Muscle</tissue>
    </source>
</reference>
<feature type="active site" description="Proton acceptor" evidence="4">
    <location>
        <position position="187"/>
    </location>
</feature>
<dbReference type="NCBIfam" id="NF003916">
    <property type="entry name" value="PRK05442.1"/>
    <property type="match status" value="1"/>
</dbReference>
<dbReference type="EC" id="1.1.1.37" evidence="8"/>
<dbReference type="Pfam" id="PF02866">
    <property type="entry name" value="Ldh_1_C"/>
    <property type="match status" value="1"/>
</dbReference>
<keyword evidence="2 7" id="KW-0560">Oxidoreductase</keyword>
<feature type="binding site" evidence="5">
    <location>
        <position position="131"/>
    </location>
    <ligand>
        <name>substrate</name>
    </ligand>
</feature>
<evidence type="ECO:0000256" key="2">
    <source>
        <dbReference type="ARBA" id="ARBA00023002"/>
    </source>
</evidence>
<comment type="caution">
    <text evidence="11">The sequence shown here is derived from an EMBL/GenBank/DDBJ whole genome shotgun (WGS) entry which is preliminary data.</text>
</comment>
<feature type="binding site" evidence="6">
    <location>
        <position position="105"/>
    </location>
    <ligand>
        <name>NAD(+)</name>
        <dbReference type="ChEBI" id="CHEBI:57540"/>
    </ligand>
</feature>